<evidence type="ECO:0000313" key="4">
    <source>
        <dbReference type="Proteomes" id="UP000010483"/>
    </source>
</evidence>
<protein>
    <recommendedName>
        <fullName evidence="5">FIST C domain-containing protein</fullName>
    </recommendedName>
</protein>
<organism evidence="3 4">
    <name type="scientific">Cyanobacterium stanieri (strain ATCC 29140 / PCC 7202)</name>
    <dbReference type="NCBI Taxonomy" id="292563"/>
    <lineage>
        <taxon>Bacteria</taxon>
        <taxon>Bacillati</taxon>
        <taxon>Cyanobacteriota</taxon>
        <taxon>Cyanophyceae</taxon>
        <taxon>Oscillatoriophycideae</taxon>
        <taxon>Chroococcales</taxon>
        <taxon>Geminocystaceae</taxon>
        <taxon>Cyanobacterium</taxon>
    </lineage>
</organism>
<dbReference type="STRING" id="292563.Cyast_0345"/>
<evidence type="ECO:0008006" key="5">
    <source>
        <dbReference type="Google" id="ProtNLM"/>
    </source>
</evidence>
<evidence type="ECO:0000259" key="1">
    <source>
        <dbReference type="SMART" id="SM00897"/>
    </source>
</evidence>
<dbReference type="InterPro" id="IPR013702">
    <property type="entry name" value="FIST_domain_N"/>
</dbReference>
<dbReference type="InterPro" id="IPR019494">
    <property type="entry name" value="FIST_C"/>
</dbReference>
<dbReference type="Pfam" id="PF10442">
    <property type="entry name" value="FIST_C"/>
    <property type="match status" value="1"/>
</dbReference>
<dbReference type="PANTHER" id="PTHR14939:SF5">
    <property type="entry name" value="F-BOX ONLY PROTEIN 22"/>
    <property type="match status" value="1"/>
</dbReference>
<proteinExistence type="predicted"/>
<dbReference type="Proteomes" id="UP000010483">
    <property type="component" value="Chromosome"/>
</dbReference>
<keyword evidence="4" id="KW-1185">Reference proteome</keyword>
<evidence type="ECO:0000259" key="2">
    <source>
        <dbReference type="SMART" id="SM01204"/>
    </source>
</evidence>
<dbReference type="SMART" id="SM00897">
    <property type="entry name" value="FIST"/>
    <property type="match status" value="1"/>
</dbReference>
<dbReference type="Pfam" id="PF08495">
    <property type="entry name" value="FIST"/>
    <property type="match status" value="1"/>
</dbReference>
<dbReference type="AlphaFoldDB" id="K9YIV0"/>
<sequence length="317" mass="34032">MSQKIQWINALSVQSSLEKAIDEVVEKLQERLTDNPDLGILFISSAFASDYARLLPLLLDKFPLPFLIGCGGGGIVGMEDEEQPAEVESSPALSLTVACLPDVDLSIFHILPDDLPDSDSAPQEWWDMVGVSPQTKPDFILLSDPFSGSTNELIEGLDYAYPGSIKVGGLASSNTMGVASGLFYRTPDEPQGCFATQGTIGLTMSGNIVVESIVAQGCRSIGKIYQVTKGERNVILELTDNQGNKDELPAVGALMFSCMGRGEGLYGEPNFDSELFLDYFVDIPLSGFFCNGEIGPVGGSTFVHGYTSVFAIFSQPE</sequence>
<feature type="domain" description="FIST" evidence="1">
    <location>
        <begin position="35"/>
        <end position="242"/>
    </location>
</feature>
<evidence type="ECO:0000313" key="3">
    <source>
        <dbReference type="EMBL" id="AFZ46325.1"/>
    </source>
</evidence>
<name>K9YIV0_CYASC</name>
<accession>K9YIV0</accession>
<dbReference type="eggNOG" id="COG4398">
    <property type="taxonomic scope" value="Bacteria"/>
</dbReference>
<reference evidence="4" key="1">
    <citation type="journal article" date="2013" name="Proc. Natl. Acad. Sci. U.S.A.">
        <title>Improving the coverage of the cyanobacterial phylum using diversity-driven genome sequencing.</title>
        <authorList>
            <person name="Shih P.M."/>
            <person name="Wu D."/>
            <person name="Latifi A."/>
            <person name="Axen S.D."/>
            <person name="Fewer D.P."/>
            <person name="Talla E."/>
            <person name="Calteau A."/>
            <person name="Cai F."/>
            <person name="Tandeau de Marsac N."/>
            <person name="Rippka R."/>
            <person name="Herdman M."/>
            <person name="Sivonen K."/>
            <person name="Coursin T."/>
            <person name="Laurent T."/>
            <person name="Goodwin L."/>
            <person name="Nolan M."/>
            <person name="Davenport K.W."/>
            <person name="Han C.S."/>
            <person name="Rubin E.M."/>
            <person name="Eisen J.A."/>
            <person name="Woyke T."/>
            <person name="Gugger M."/>
            <person name="Kerfeld C.A."/>
        </authorList>
    </citation>
    <scope>NUCLEOTIDE SEQUENCE [LARGE SCALE GENOMIC DNA]</scope>
    <source>
        <strain evidence="4">ATCC 29140 / PCC 7202</strain>
    </source>
</reference>
<gene>
    <name evidence="3" type="ordered locus">Cyast_0345</name>
</gene>
<dbReference type="PATRIC" id="fig|292563.3.peg.361"/>
<dbReference type="SMART" id="SM01204">
    <property type="entry name" value="FIST_C"/>
    <property type="match status" value="1"/>
</dbReference>
<dbReference type="PANTHER" id="PTHR14939">
    <property type="entry name" value="F-BOX ONLY PROTEIN 22"/>
    <property type="match status" value="1"/>
</dbReference>
<dbReference type="EMBL" id="CP003940">
    <property type="protein sequence ID" value="AFZ46325.1"/>
    <property type="molecule type" value="Genomic_DNA"/>
</dbReference>
<dbReference type="HOGENOM" id="CLU_055814_0_0_3"/>
<dbReference type="BioCyc" id="CSTA292563:G1353-348-MONOMER"/>
<feature type="domain" description="FIST C-domain" evidence="2">
    <location>
        <begin position="121"/>
        <end position="297"/>
    </location>
</feature>
<dbReference type="KEGG" id="csn:Cyast_0345"/>